<evidence type="ECO:0000256" key="1">
    <source>
        <dbReference type="SAM" id="Coils"/>
    </source>
</evidence>
<gene>
    <name evidence="3" type="ORF">CLEI1391_LOCUS12496</name>
</gene>
<feature type="compositionally biased region" description="Low complexity" evidence="2">
    <location>
        <begin position="280"/>
        <end position="300"/>
    </location>
</feature>
<reference evidence="3" key="1">
    <citation type="submission" date="2021-01" db="EMBL/GenBank/DDBJ databases">
        <authorList>
            <person name="Corre E."/>
            <person name="Pelletier E."/>
            <person name="Niang G."/>
            <person name="Scheremetjew M."/>
            <person name="Finn R."/>
            <person name="Kale V."/>
            <person name="Holt S."/>
            <person name="Cochrane G."/>
            <person name="Meng A."/>
            <person name="Brown T."/>
            <person name="Cohen L."/>
        </authorList>
    </citation>
    <scope>NUCLEOTIDE SEQUENCE</scope>
    <source>
        <strain evidence="3">SAG 11-49</strain>
    </source>
</reference>
<protein>
    <submittedName>
        <fullName evidence="3">Uncharacterized protein</fullName>
    </submittedName>
</protein>
<keyword evidence="1" id="KW-0175">Coiled coil</keyword>
<evidence type="ECO:0000256" key="2">
    <source>
        <dbReference type="SAM" id="MobiDB-lite"/>
    </source>
</evidence>
<organism evidence="3">
    <name type="scientific">Chlamydomonas leiostraca</name>
    <dbReference type="NCBI Taxonomy" id="1034604"/>
    <lineage>
        <taxon>Eukaryota</taxon>
        <taxon>Viridiplantae</taxon>
        <taxon>Chlorophyta</taxon>
        <taxon>core chlorophytes</taxon>
        <taxon>Chlorophyceae</taxon>
        <taxon>CS clade</taxon>
        <taxon>Chlamydomonadales</taxon>
        <taxon>Chlamydomonadaceae</taxon>
        <taxon>Chlamydomonas</taxon>
    </lineage>
</organism>
<accession>A0A7S0WV64</accession>
<name>A0A7S0WV64_9CHLO</name>
<evidence type="ECO:0000313" key="3">
    <source>
        <dbReference type="EMBL" id="CAD8685711.1"/>
    </source>
</evidence>
<sequence length="515" mass="51782">MVMGNMGPYGGMVGMGGPMGMMGGGENAHAYFAWTHDQRQKVLEKWFAEDHAKKVRGLEEQKVKIEHQVALKKAEFDARLEMRKVETGLASLARQVERNAYELTGQPPVAVLTMDQLTARVGAALGEAVAITRKKALLEDALGGNMASYRPPPDFPSLMAALTSPDWLHRMSLPANLETLRLALEVRKTASELERVRALEAHDSAWAARQADAGNARLVHAMNVQASALQAALQAQAAELGSRLVADAHAAAASASFAAAQVSGAAAHVAAASSLLPGSLHSPAHSSPARSRSPAPAVGPGSPHSDGSSRPDLVGTATAAAAAGVLPTMPLPGAPPSPLLGGYYMTPGGRIHSPDPATAAHQHQTGGSDGSSAAGSNHGGGGVSGLGSSFLTSLFPHTPKPGDAAGAASAAAGAGGSPASVHQAAPAYTAATYNGGSGTTGTASSVTAAGMGGVVGGGYGYGGSPPSPRGSRLSPHTWQMEPSDEYVTVSGSLAASFAAAPGTSPLPVVPSPTSD</sequence>
<feature type="compositionally biased region" description="Low complexity" evidence="2">
    <location>
        <begin position="404"/>
        <end position="420"/>
    </location>
</feature>
<proteinExistence type="predicted"/>
<feature type="region of interest" description="Disordered" evidence="2">
    <location>
        <begin position="345"/>
        <end position="421"/>
    </location>
</feature>
<dbReference type="AlphaFoldDB" id="A0A7S0WV64"/>
<dbReference type="EMBL" id="HBFB01022255">
    <property type="protein sequence ID" value="CAD8685711.1"/>
    <property type="molecule type" value="Transcribed_RNA"/>
</dbReference>
<feature type="coiled-coil region" evidence="1">
    <location>
        <begin position="48"/>
        <end position="75"/>
    </location>
</feature>
<feature type="region of interest" description="Disordered" evidence="2">
    <location>
        <begin position="280"/>
        <end position="313"/>
    </location>
</feature>